<proteinExistence type="inferred from homology"/>
<evidence type="ECO:0000256" key="3">
    <source>
        <dbReference type="ARBA" id="ARBA00023002"/>
    </source>
</evidence>
<dbReference type="Pfam" id="PF00107">
    <property type="entry name" value="ADH_zinc_N"/>
    <property type="match status" value="1"/>
</dbReference>
<name>A0AAV6VMI6_9ARAC</name>
<dbReference type="InterPro" id="IPR013154">
    <property type="entry name" value="ADH-like_N"/>
</dbReference>
<dbReference type="Gene3D" id="3.40.50.720">
    <property type="entry name" value="NAD(P)-binding Rossmann-like Domain"/>
    <property type="match status" value="1"/>
</dbReference>
<dbReference type="AlphaFoldDB" id="A0AAV6VMI6"/>
<comment type="caution">
    <text evidence="5">The sequence shown here is derived from an EMBL/GenBank/DDBJ whole genome shotgun (WGS) entry which is preliminary data.</text>
</comment>
<keyword evidence="3" id="KW-0560">Oxidoreductase</keyword>
<keyword evidence="6" id="KW-1185">Reference proteome</keyword>
<dbReference type="PANTHER" id="PTHR43677">
    <property type="entry name" value="SHORT-CHAIN DEHYDROGENASE/REDUCTASE"/>
    <property type="match status" value="1"/>
</dbReference>
<dbReference type="Proteomes" id="UP000827092">
    <property type="component" value="Unassembled WGS sequence"/>
</dbReference>
<reference evidence="5 6" key="1">
    <citation type="journal article" date="2022" name="Nat. Ecol. Evol.">
        <title>A masculinizing supergene underlies an exaggerated male reproductive morph in a spider.</title>
        <authorList>
            <person name="Hendrickx F."/>
            <person name="De Corte Z."/>
            <person name="Sonet G."/>
            <person name="Van Belleghem S.M."/>
            <person name="Kostlbacher S."/>
            <person name="Vangestel C."/>
        </authorList>
    </citation>
    <scope>NUCLEOTIDE SEQUENCE [LARGE SCALE GENOMIC DNA]</scope>
    <source>
        <strain evidence="5">W744_W776</strain>
    </source>
</reference>
<dbReference type="PANTHER" id="PTHR43677:SF3">
    <property type="entry name" value="PROSTAGLANDIN REDUCTASE 3"/>
    <property type="match status" value="1"/>
</dbReference>
<evidence type="ECO:0000313" key="5">
    <source>
        <dbReference type="EMBL" id="KAG8197139.1"/>
    </source>
</evidence>
<evidence type="ECO:0000256" key="2">
    <source>
        <dbReference type="ARBA" id="ARBA00011981"/>
    </source>
</evidence>
<dbReference type="EC" id="1.3.1.48" evidence="2"/>
<dbReference type="Pfam" id="PF08240">
    <property type="entry name" value="ADH_N"/>
    <property type="match status" value="1"/>
</dbReference>
<evidence type="ECO:0000313" key="6">
    <source>
        <dbReference type="Proteomes" id="UP000827092"/>
    </source>
</evidence>
<dbReference type="Gene3D" id="3.90.180.10">
    <property type="entry name" value="Medium-chain alcohol dehydrogenases, catalytic domain"/>
    <property type="match status" value="1"/>
</dbReference>
<organism evidence="5 6">
    <name type="scientific">Oedothorax gibbosus</name>
    <dbReference type="NCBI Taxonomy" id="931172"/>
    <lineage>
        <taxon>Eukaryota</taxon>
        <taxon>Metazoa</taxon>
        <taxon>Ecdysozoa</taxon>
        <taxon>Arthropoda</taxon>
        <taxon>Chelicerata</taxon>
        <taxon>Arachnida</taxon>
        <taxon>Araneae</taxon>
        <taxon>Araneomorphae</taxon>
        <taxon>Entelegynae</taxon>
        <taxon>Araneoidea</taxon>
        <taxon>Linyphiidae</taxon>
        <taxon>Erigoninae</taxon>
        <taxon>Oedothorax</taxon>
    </lineage>
</organism>
<dbReference type="InterPro" id="IPR013149">
    <property type="entry name" value="ADH-like_C"/>
</dbReference>
<dbReference type="EMBL" id="JAFNEN010000058">
    <property type="protein sequence ID" value="KAG8197139.1"/>
    <property type="molecule type" value="Genomic_DNA"/>
</dbReference>
<dbReference type="GO" id="GO:0008270">
    <property type="term" value="F:zinc ion binding"/>
    <property type="evidence" value="ECO:0007669"/>
    <property type="project" value="InterPro"/>
</dbReference>
<evidence type="ECO:0000259" key="4">
    <source>
        <dbReference type="SMART" id="SM00829"/>
    </source>
</evidence>
<dbReference type="PROSITE" id="PS01162">
    <property type="entry name" value="QOR_ZETA_CRYSTAL"/>
    <property type="match status" value="1"/>
</dbReference>
<gene>
    <name evidence="5" type="ORF">JTE90_011302</name>
</gene>
<evidence type="ECO:0000256" key="1">
    <source>
        <dbReference type="ARBA" id="ARBA00010371"/>
    </source>
</evidence>
<comment type="similarity">
    <text evidence="1">Belongs to the zinc-containing alcohol dehydrogenase family. Quinone oxidoreductase subfamily.</text>
</comment>
<dbReference type="InterPro" id="IPR011032">
    <property type="entry name" value="GroES-like_sf"/>
</dbReference>
<dbReference type="SUPFAM" id="SSF51735">
    <property type="entry name" value="NAD(P)-binding Rossmann-fold domains"/>
    <property type="match status" value="1"/>
</dbReference>
<dbReference type="GO" id="GO:0047522">
    <property type="term" value="F:15-oxoprostaglandin 13-reductase [NAD(P)+] activity"/>
    <property type="evidence" value="ECO:0007669"/>
    <property type="project" value="UniProtKB-EC"/>
</dbReference>
<protein>
    <recommendedName>
        <fullName evidence="2">15-oxoprostaglandin 13-reductase</fullName>
        <ecNumber evidence="2">1.3.1.48</ecNumber>
    </recommendedName>
</protein>
<dbReference type="InterPro" id="IPR002364">
    <property type="entry name" value="Quin_OxRdtase/zeta-crystal_CS"/>
</dbReference>
<dbReference type="GO" id="GO:0005739">
    <property type="term" value="C:mitochondrion"/>
    <property type="evidence" value="ECO:0007669"/>
    <property type="project" value="TreeGrafter"/>
</dbReference>
<dbReference type="InterPro" id="IPR020843">
    <property type="entry name" value="ER"/>
</dbReference>
<sequence length="342" mass="37352">MNSALPRSFRKLMVTKITPNFREAVEIKHHNLVKPRPKEVLVKNKFVGINASDVNAAAGRYFSKVPTPPFEIGFEGIGEIVDLGEKVTELNHGQAVMHMKFGSFSEYVYVPEEEVIPIASPNPQLLPLLLSGTTASLSLDKCGLIVPGEKVLVTAAAGGAGHIAVQWAKNAGCHVIGTCSSPDKVKFLESIGCDRPINYKEESLADVLRSEYPDGINVVWESIGGEVFDTLFKNLAIKGRMVVIGAISKYTDGSFGQDTSKGLTTKLLVRSTMLNGFFLPHFINDVPHYMNILVRLLHEQKLKPYIDDGSLQGSSFKGLEDITRAVEYLHSGKSKGKVIVSL</sequence>
<dbReference type="InterPro" id="IPR036291">
    <property type="entry name" value="NAD(P)-bd_dom_sf"/>
</dbReference>
<dbReference type="InterPro" id="IPR051397">
    <property type="entry name" value="Zn-ADH-like_protein"/>
</dbReference>
<dbReference type="SMART" id="SM00829">
    <property type="entry name" value="PKS_ER"/>
    <property type="match status" value="1"/>
</dbReference>
<feature type="domain" description="Enoyl reductase (ER)" evidence="4">
    <location>
        <begin position="20"/>
        <end position="340"/>
    </location>
</feature>
<accession>A0AAV6VMI6</accession>
<dbReference type="FunFam" id="3.40.50.720:FF:000121">
    <property type="entry name" value="Prostaglandin reductase 2"/>
    <property type="match status" value="1"/>
</dbReference>
<dbReference type="SUPFAM" id="SSF50129">
    <property type="entry name" value="GroES-like"/>
    <property type="match status" value="1"/>
</dbReference>